<comment type="caution">
    <text evidence="2">The sequence shown here is derived from an EMBL/GenBank/DDBJ whole genome shotgun (WGS) entry which is preliminary data.</text>
</comment>
<sequence length="386" mass="39773">MVGMTTWRSDTPPRPDDATPPQPDRIGLGGPGDLIAALPGLLGFVPEDSLVLVLLGGGSGRQVMATLRQDLPALLAHPEAVDDLAARLRAMRRDEQFDVLAVIVDGAWDGPSAPEACHDWLIQQLLMRFGAAPIDVVGAVVASAVADGAPWTELPDGERCGTVPDPHASDLTATHVFHGRTIHGSRAEVEAVLAPDPPELRDALFDELGRLAGTVLTQRRIGGAEAPAAEFDDVLAAVVGLERCGDLAVGEAARAALALGSPEVRDAAMGLAVGGRAEAARRLWGILARRLEGMLRAEAAALLAFAAYAAGDGTMAGVAVDAALAECPAHGLAGLLNEALAMGLHPERIRELARYAVESSAAEGLVVPWLDEHARGGGEAAAGAAS</sequence>
<gene>
    <name evidence="2" type="ORF">GCM10023353_22010</name>
</gene>
<reference evidence="3" key="1">
    <citation type="journal article" date="2019" name="Int. J. Syst. Evol. Microbiol.">
        <title>The Global Catalogue of Microorganisms (GCM) 10K type strain sequencing project: providing services to taxonomists for standard genome sequencing and annotation.</title>
        <authorList>
            <consortium name="The Broad Institute Genomics Platform"/>
            <consortium name="The Broad Institute Genome Sequencing Center for Infectious Disease"/>
            <person name="Wu L."/>
            <person name="Ma J."/>
        </authorList>
    </citation>
    <scope>NUCLEOTIDE SEQUENCE [LARGE SCALE GENOMIC DNA]</scope>
    <source>
        <strain evidence="3">JCM 18542</strain>
    </source>
</reference>
<dbReference type="Pfam" id="PF13830">
    <property type="entry name" value="DUF4192"/>
    <property type="match status" value="1"/>
</dbReference>
<feature type="region of interest" description="Disordered" evidence="1">
    <location>
        <begin position="1"/>
        <end position="23"/>
    </location>
</feature>
<name>A0ABP9CQH9_9ACTN</name>
<dbReference type="EMBL" id="BAABKQ010000001">
    <property type="protein sequence ID" value="GAA4815723.1"/>
    <property type="molecule type" value="Genomic_DNA"/>
</dbReference>
<keyword evidence="3" id="KW-1185">Reference proteome</keyword>
<evidence type="ECO:0000313" key="2">
    <source>
        <dbReference type="EMBL" id="GAA4815723.1"/>
    </source>
</evidence>
<dbReference type="InterPro" id="IPR025447">
    <property type="entry name" value="DUF4192"/>
</dbReference>
<protein>
    <submittedName>
        <fullName evidence="2">DUF4192 domain-containing protein</fullName>
    </submittedName>
</protein>
<evidence type="ECO:0000256" key="1">
    <source>
        <dbReference type="SAM" id="MobiDB-lite"/>
    </source>
</evidence>
<evidence type="ECO:0000313" key="3">
    <source>
        <dbReference type="Proteomes" id="UP001500839"/>
    </source>
</evidence>
<dbReference type="Proteomes" id="UP001500839">
    <property type="component" value="Unassembled WGS sequence"/>
</dbReference>
<organism evidence="2 3">
    <name type="scientific">Tomitella cavernea</name>
    <dbReference type="NCBI Taxonomy" id="1387982"/>
    <lineage>
        <taxon>Bacteria</taxon>
        <taxon>Bacillati</taxon>
        <taxon>Actinomycetota</taxon>
        <taxon>Actinomycetes</taxon>
        <taxon>Mycobacteriales</taxon>
        <taxon>Tomitella</taxon>
    </lineage>
</organism>
<accession>A0ABP9CQH9</accession>
<proteinExistence type="predicted"/>